<dbReference type="OrthoDB" id="3512640at2759"/>
<dbReference type="InterPro" id="IPR015424">
    <property type="entry name" value="PyrdxlP-dep_Trfase"/>
</dbReference>
<dbReference type="CDD" id="cd00614">
    <property type="entry name" value="CGS_like"/>
    <property type="match status" value="1"/>
</dbReference>
<name>A0A1I8HKR2_9PLAT</name>
<dbReference type="Gene3D" id="3.40.640.10">
    <property type="entry name" value="Type I PLP-dependent aspartate aminotransferase-like (Major domain)"/>
    <property type="match status" value="1"/>
</dbReference>
<accession>A0A1I8HKR2</accession>
<dbReference type="GO" id="GO:0004123">
    <property type="term" value="F:cystathionine gamma-lyase activity"/>
    <property type="evidence" value="ECO:0007669"/>
    <property type="project" value="TreeGrafter"/>
</dbReference>
<sequence length="424" mass="46162">MSHNIQKDSGFEPFKGIDTLATHAGYNPREHESLSCPAIPPISLSTTFYQKAPGEHFGFDYSRAGNPTRDFLEKALATLEGARFAAAFSSGLAVQSALVQQLKSGDSVICNDDVYGGTNRYFRTISSNAGIKTHFVNLATDLPGLAKCLQSDSAVRMVWIETPTNPLMKLIDVRAVSEAVKKVNKDILVVCDNTFLSPVFQRPLELGADVVMHSMTKYINGHSDVVMGCCMTNSAQLHEWLTYNQKSAGATPSPFDCWLAHRGLRTLPLRMRQHMANGLAVARHLEASRHVDRVLHPGLESHPQHQLAKRQQRGYSGMVSAYLRVDASAFVSALRLFTLAESLGGFESLAEVPSIMTHASVPPDQRAELGITDSFVRLSVGLEDIDDLLADLDQALEKAAKPATGDDGGAASDAKRRRTSKNGQ</sequence>
<comment type="similarity">
    <text evidence="3 8">Belongs to the trans-sulfuration enzymes family.</text>
</comment>
<keyword evidence="6" id="KW-0028">Amino-acid biosynthesis</keyword>
<dbReference type="Proteomes" id="UP000095280">
    <property type="component" value="Unplaced"/>
</dbReference>
<dbReference type="AlphaFoldDB" id="A0A1I8HKR2"/>
<dbReference type="WBParaSite" id="maker-uti_cns_0006724-snap-gene-0.9-mRNA-1">
    <property type="protein sequence ID" value="maker-uti_cns_0006724-snap-gene-0.9-mRNA-1"/>
    <property type="gene ID" value="maker-uti_cns_0006724-snap-gene-0.9"/>
</dbReference>
<evidence type="ECO:0000256" key="2">
    <source>
        <dbReference type="ARBA" id="ARBA00005038"/>
    </source>
</evidence>
<protein>
    <recommendedName>
        <fullName evidence="4">cystathionine gamma-lyase</fullName>
        <ecNumber evidence="4">4.4.1.1</ecNumber>
    </recommendedName>
    <alternativeName>
        <fullName evidence="7">Gamma-cystathionase</fullName>
    </alternativeName>
</protein>
<dbReference type="GO" id="GO:0019346">
    <property type="term" value="P:transsulfuration"/>
    <property type="evidence" value="ECO:0007669"/>
    <property type="project" value="InterPro"/>
</dbReference>
<evidence type="ECO:0000256" key="1">
    <source>
        <dbReference type="ARBA" id="ARBA00001933"/>
    </source>
</evidence>
<dbReference type="UniPathway" id="UPA00136">
    <property type="reaction ID" value="UER00202"/>
</dbReference>
<dbReference type="PIRSF" id="PIRSF001434">
    <property type="entry name" value="CGS"/>
    <property type="match status" value="1"/>
</dbReference>
<organism evidence="9 10">
    <name type="scientific">Macrostomum lignano</name>
    <dbReference type="NCBI Taxonomy" id="282301"/>
    <lineage>
        <taxon>Eukaryota</taxon>
        <taxon>Metazoa</taxon>
        <taxon>Spiralia</taxon>
        <taxon>Lophotrochozoa</taxon>
        <taxon>Platyhelminthes</taxon>
        <taxon>Rhabditophora</taxon>
        <taxon>Macrostomorpha</taxon>
        <taxon>Macrostomida</taxon>
        <taxon>Macrostomidae</taxon>
        <taxon>Macrostomum</taxon>
    </lineage>
</organism>
<reference evidence="10" key="1">
    <citation type="submission" date="2016-11" db="UniProtKB">
        <authorList>
            <consortium name="WormBaseParasite"/>
        </authorList>
    </citation>
    <scope>IDENTIFICATION</scope>
</reference>
<proteinExistence type="inferred from homology"/>
<dbReference type="FunFam" id="3.90.1150.10:FF:000008">
    <property type="entry name" value="Cystathionine gamma-synthase"/>
    <property type="match status" value="1"/>
</dbReference>
<dbReference type="GO" id="GO:0019343">
    <property type="term" value="P:cysteine biosynthetic process via cystathionine"/>
    <property type="evidence" value="ECO:0007669"/>
    <property type="project" value="TreeGrafter"/>
</dbReference>
<keyword evidence="5 8" id="KW-0663">Pyridoxal phosphate</keyword>
<dbReference type="PANTHER" id="PTHR11808:SF15">
    <property type="entry name" value="CYSTATHIONINE GAMMA-LYASE"/>
    <property type="match status" value="1"/>
</dbReference>
<dbReference type="InterPro" id="IPR000277">
    <property type="entry name" value="Cys/Met-Metab_PyrdxlP-dep_enz"/>
</dbReference>
<evidence type="ECO:0000313" key="10">
    <source>
        <dbReference type="WBParaSite" id="maker-uti_cns_0006724-snap-gene-0.9-mRNA-1"/>
    </source>
</evidence>
<dbReference type="FunFam" id="3.40.640.10:FF:000009">
    <property type="entry name" value="Cystathionine gamma-synthase homolog"/>
    <property type="match status" value="1"/>
</dbReference>
<evidence type="ECO:0000256" key="8">
    <source>
        <dbReference type="RuleBase" id="RU362118"/>
    </source>
</evidence>
<comment type="cofactor">
    <cofactor evidence="1 8">
        <name>pyridoxal 5'-phosphate</name>
        <dbReference type="ChEBI" id="CHEBI:597326"/>
    </cofactor>
</comment>
<dbReference type="GO" id="GO:0005737">
    <property type="term" value="C:cytoplasm"/>
    <property type="evidence" value="ECO:0007669"/>
    <property type="project" value="TreeGrafter"/>
</dbReference>
<dbReference type="InterPro" id="IPR015422">
    <property type="entry name" value="PyrdxlP-dep_Trfase_small"/>
</dbReference>
<dbReference type="PANTHER" id="PTHR11808">
    <property type="entry name" value="TRANS-SULFURATION ENZYME FAMILY MEMBER"/>
    <property type="match status" value="1"/>
</dbReference>
<evidence type="ECO:0000256" key="6">
    <source>
        <dbReference type="ARBA" id="ARBA00023192"/>
    </source>
</evidence>
<keyword evidence="6" id="KW-0198">Cysteine biosynthesis</keyword>
<dbReference type="STRING" id="282301.A0A1I8HKR2"/>
<dbReference type="GO" id="GO:0030170">
    <property type="term" value="F:pyridoxal phosphate binding"/>
    <property type="evidence" value="ECO:0007669"/>
    <property type="project" value="InterPro"/>
</dbReference>
<evidence type="ECO:0000313" key="9">
    <source>
        <dbReference type="Proteomes" id="UP000095280"/>
    </source>
</evidence>
<evidence type="ECO:0000256" key="7">
    <source>
        <dbReference type="ARBA" id="ARBA00029853"/>
    </source>
</evidence>
<dbReference type="SUPFAM" id="SSF53383">
    <property type="entry name" value="PLP-dependent transferases"/>
    <property type="match status" value="1"/>
</dbReference>
<evidence type="ECO:0000256" key="3">
    <source>
        <dbReference type="ARBA" id="ARBA00009077"/>
    </source>
</evidence>
<keyword evidence="9" id="KW-1185">Reference proteome</keyword>
<dbReference type="EC" id="4.4.1.1" evidence="4"/>
<dbReference type="Pfam" id="PF01053">
    <property type="entry name" value="Cys_Met_Meta_PP"/>
    <property type="match status" value="1"/>
</dbReference>
<dbReference type="Gene3D" id="3.90.1150.10">
    <property type="entry name" value="Aspartate Aminotransferase, domain 1"/>
    <property type="match status" value="1"/>
</dbReference>
<evidence type="ECO:0000256" key="4">
    <source>
        <dbReference type="ARBA" id="ARBA00012085"/>
    </source>
</evidence>
<evidence type="ECO:0000256" key="5">
    <source>
        <dbReference type="ARBA" id="ARBA00022898"/>
    </source>
</evidence>
<dbReference type="InterPro" id="IPR015421">
    <property type="entry name" value="PyrdxlP-dep_Trfase_major"/>
</dbReference>
<comment type="pathway">
    <text evidence="2">Amino-acid biosynthesis; L-cysteine biosynthesis; L-cysteine from L-homocysteine and L-serine: step 2/2.</text>
</comment>